<evidence type="ECO:0000313" key="2">
    <source>
        <dbReference type="EMBL" id="MBM7561494.1"/>
    </source>
</evidence>
<feature type="domain" description="HTH cro/C1-type" evidence="1">
    <location>
        <begin position="13"/>
        <end position="70"/>
    </location>
</feature>
<dbReference type="CDD" id="cd00093">
    <property type="entry name" value="HTH_XRE"/>
    <property type="match status" value="1"/>
</dbReference>
<proteinExistence type="predicted"/>
<dbReference type="Pfam" id="PF01381">
    <property type="entry name" value="HTH_3"/>
    <property type="match status" value="1"/>
</dbReference>
<dbReference type="InterPro" id="IPR001387">
    <property type="entry name" value="Cro/C1-type_HTH"/>
</dbReference>
<reference evidence="2 3" key="1">
    <citation type="submission" date="2021-01" db="EMBL/GenBank/DDBJ databases">
        <title>Genomic Encyclopedia of Type Strains, Phase IV (KMG-IV): sequencing the most valuable type-strain genomes for metagenomic binning, comparative biology and taxonomic classification.</title>
        <authorList>
            <person name="Goeker M."/>
        </authorList>
    </citation>
    <scope>NUCLEOTIDE SEQUENCE [LARGE SCALE GENOMIC DNA]</scope>
    <source>
        <strain evidence="2 3">DSM 24436</strain>
    </source>
</reference>
<dbReference type="PROSITE" id="PS50943">
    <property type="entry name" value="HTH_CROC1"/>
    <property type="match status" value="1"/>
</dbReference>
<dbReference type="SMART" id="SM00530">
    <property type="entry name" value="HTH_XRE"/>
    <property type="match status" value="1"/>
</dbReference>
<name>A0ABS2MQ32_9FIRM</name>
<dbReference type="InterPro" id="IPR010982">
    <property type="entry name" value="Lambda_DNA-bd_dom_sf"/>
</dbReference>
<dbReference type="EMBL" id="JAFBDT010000005">
    <property type="protein sequence ID" value="MBM7561494.1"/>
    <property type="molecule type" value="Genomic_DNA"/>
</dbReference>
<comment type="caution">
    <text evidence="2">The sequence shown here is derived from an EMBL/GenBank/DDBJ whole genome shotgun (WGS) entry which is preliminary data.</text>
</comment>
<sequence>MEYKQQQVIMNNIDRLLDKQGIKRSTIEDALSISRGYLSRLKRSEGKAYTLSYDLLKKIADYLNVSMDYLTLNTFDHTTDENSLIDFFESLYSMSIEDNLFWNVIELNELNRIEDDPDYWGSLGPIAKKIERANPDELELFPDYIAKSVEDYIYQDITLWSILWVGWQSLGKGRKIEEVVYTKVNITGEVFHTYLEKINSTLYLYRVEYTDSDGVNKLSDIIEAYLVSDDENHFLCNSTDWGEYISSKLRDLYQIARDKCSDTRLNEDARKLLKQFNAN</sequence>
<dbReference type="Proteomes" id="UP000767854">
    <property type="component" value="Unassembled WGS sequence"/>
</dbReference>
<dbReference type="RefSeq" id="WP_204663048.1">
    <property type="nucleotide sequence ID" value="NZ_JAFBDT010000005.1"/>
</dbReference>
<dbReference type="SUPFAM" id="SSF47413">
    <property type="entry name" value="lambda repressor-like DNA-binding domains"/>
    <property type="match status" value="1"/>
</dbReference>
<gene>
    <name evidence="2" type="ORF">JOC49_001014</name>
</gene>
<evidence type="ECO:0000313" key="3">
    <source>
        <dbReference type="Proteomes" id="UP000767854"/>
    </source>
</evidence>
<keyword evidence="3" id="KW-1185">Reference proteome</keyword>
<organism evidence="2 3">
    <name type="scientific">Fusibacter tunisiensis</name>
    <dbReference type="NCBI Taxonomy" id="1008308"/>
    <lineage>
        <taxon>Bacteria</taxon>
        <taxon>Bacillati</taxon>
        <taxon>Bacillota</taxon>
        <taxon>Clostridia</taxon>
        <taxon>Eubacteriales</taxon>
        <taxon>Eubacteriales Family XII. Incertae Sedis</taxon>
        <taxon>Fusibacter</taxon>
    </lineage>
</organism>
<evidence type="ECO:0000259" key="1">
    <source>
        <dbReference type="PROSITE" id="PS50943"/>
    </source>
</evidence>
<accession>A0ABS2MQ32</accession>
<dbReference type="Gene3D" id="1.10.260.40">
    <property type="entry name" value="lambda repressor-like DNA-binding domains"/>
    <property type="match status" value="1"/>
</dbReference>
<protein>
    <submittedName>
        <fullName evidence="2">Transcriptional regulator with XRE-family HTH domain</fullName>
    </submittedName>
</protein>